<dbReference type="EMBL" id="VEPZ02001575">
    <property type="protein sequence ID" value="KAE8667422.1"/>
    <property type="molecule type" value="Genomic_DNA"/>
</dbReference>
<dbReference type="PANTHER" id="PTHR31920">
    <property type="entry name" value="B3 DOMAIN-CONTAINING"/>
    <property type="match status" value="1"/>
</dbReference>
<dbReference type="Pfam" id="PF02362">
    <property type="entry name" value="B3"/>
    <property type="match status" value="2"/>
</dbReference>
<evidence type="ECO:0000313" key="7">
    <source>
        <dbReference type="EMBL" id="KAE8667422.1"/>
    </source>
</evidence>
<keyword evidence="4" id="KW-0804">Transcription</keyword>
<evidence type="ECO:0000259" key="6">
    <source>
        <dbReference type="PROSITE" id="PS50863"/>
    </source>
</evidence>
<dbReference type="GO" id="GO:0003677">
    <property type="term" value="F:DNA binding"/>
    <property type="evidence" value="ECO:0007669"/>
    <property type="project" value="UniProtKB-KW"/>
</dbReference>
<dbReference type="AlphaFoldDB" id="A0A6A2WZ38"/>
<dbReference type="InterPro" id="IPR015300">
    <property type="entry name" value="DNA-bd_pseudobarrel_sf"/>
</dbReference>
<dbReference type="Proteomes" id="UP000436088">
    <property type="component" value="Unassembled WGS sequence"/>
</dbReference>
<evidence type="ECO:0000256" key="5">
    <source>
        <dbReference type="ARBA" id="ARBA00023242"/>
    </source>
</evidence>
<keyword evidence="5" id="KW-0539">Nucleus</keyword>
<evidence type="ECO:0000256" key="1">
    <source>
        <dbReference type="ARBA" id="ARBA00004123"/>
    </source>
</evidence>
<accession>A0A6A2WZ38</accession>
<dbReference type="SUPFAM" id="SSF101936">
    <property type="entry name" value="DNA-binding pseudobarrel domain"/>
    <property type="match status" value="2"/>
</dbReference>
<feature type="domain" description="TF-B3" evidence="6">
    <location>
        <begin position="1"/>
        <end position="89"/>
    </location>
</feature>
<dbReference type="Gene3D" id="2.40.330.10">
    <property type="entry name" value="DNA-binding pseudobarrel domain"/>
    <property type="match status" value="2"/>
</dbReference>
<dbReference type="InterPro" id="IPR003340">
    <property type="entry name" value="B3_DNA-bd"/>
</dbReference>
<evidence type="ECO:0000256" key="4">
    <source>
        <dbReference type="ARBA" id="ARBA00023163"/>
    </source>
</evidence>
<dbReference type="GO" id="GO:0005634">
    <property type="term" value="C:nucleus"/>
    <property type="evidence" value="ECO:0007669"/>
    <property type="project" value="UniProtKB-SubCell"/>
</dbReference>
<keyword evidence="3" id="KW-0238">DNA-binding</keyword>
<evidence type="ECO:0000256" key="2">
    <source>
        <dbReference type="ARBA" id="ARBA00023015"/>
    </source>
</evidence>
<gene>
    <name evidence="7" type="ORF">F3Y22_tig00112411pilonHSYRG00154</name>
</gene>
<keyword evidence="2" id="KW-0805">Transcription regulation</keyword>
<sequence length="373" mass="42605">MDADLFSLYLQKIPNKFVKKFGDELSSIATLAVPGSRLWLVELRNENNRVWLDCGWTVFMEFYSICIGYFLVFRYEGNSRFNVHIYNLKAAEINYQSNSLNNSHEPCYDKHLNDTEDGDVAGIKASQPADSSSYFLVDNDFDEDVDHDRKKCKNSTCLDQKNHEDDLQATFQSTRDKGIQVNGVEVISATDEGVLYFLNGTQKNTKEIKQEIEPDIGEYESFGKSNVKVELPAMNSPRSIQRSRRDATTEGKQIALRAAAMFKPDNPFCRIILRPSYVYKGIFLHIPRCFALRYLNGVDGIITLQVSEGKKWPVRCIYGQSSWKFSKGWAEFVLDNNLDEGDVCVFELINTKEIVLKVTIFRVLEDGLAVNQL</sequence>
<evidence type="ECO:0000313" key="8">
    <source>
        <dbReference type="Proteomes" id="UP000436088"/>
    </source>
</evidence>
<dbReference type="CDD" id="cd10017">
    <property type="entry name" value="B3_DNA"/>
    <property type="match status" value="2"/>
</dbReference>
<organism evidence="7 8">
    <name type="scientific">Hibiscus syriacus</name>
    <name type="common">Rose of Sharon</name>
    <dbReference type="NCBI Taxonomy" id="106335"/>
    <lineage>
        <taxon>Eukaryota</taxon>
        <taxon>Viridiplantae</taxon>
        <taxon>Streptophyta</taxon>
        <taxon>Embryophyta</taxon>
        <taxon>Tracheophyta</taxon>
        <taxon>Spermatophyta</taxon>
        <taxon>Magnoliopsida</taxon>
        <taxon>eudicotyledons</taxon>
        <taxon>Gunneridae</taxon>
        <taxon>Pentapetalae</taxon>
        <taxon>rosids</taxon>
        <taxon>malvids</taxon>
        <taxon>Malvales</taxon>
        <taxon>Malvaceae</taxon>
        <taxon>Malvoideae</taxon>
        <taxon>Hibiscus</taxon>
    </lineage>
</organism>
<evidence type="ECO:0000256" key="3">
    <source>
        <dbReference type="ARBA" id="ARBA00023125"/>
    </source>
</evidence>
<reference evidence="7" key="1">
    <citation type="submission" date="2019-09" db="EMBL/GenBank/DDBJ databases">
        <title>Draft genome information of white flower Hibiscus syriacus.</title>
        <authorList>
            <person name="Kim Y.-M."/>
        </authorList>
    </citation>
    <scope>NUCLEOTIDE SEQUENCE [LARGE SCALE GENOMIC DNA]</scope>
    <source>
        <strain evidence="7">YM2019G1</strain>
    </source>
</reference>
<comment type="caution">
    <text evidence="7">The sequence shown here is derived from an EMBL/GenBank/DDBJ whole genome shotgun (WGS) entry which is preliminary data.</text>
</comment>
<dbReference type="PANTHER" id="PTHR31920:SF141">
    <property type="entry name" value="TF-B3 DOMAIN-CONTAINING PROTEIN"/>
    <property type="match status" value="1"/>
</dbReference>
<dbReference type="PROSITE" id="PS50863">
    <property type="entry name" value="B3"/>
    <property type="match status" value="2"/>
</dbReference>
<name>A0A6A2WZ38_HIBSY</name>
<dbReference type="SMART" id="SM01019">
    <property type="entry name" value="B3"/>
    <property type="match status" value="2"/>
</dbReference>
<comment type="subcellular location">
    <subcellularLocation>
        <location evidence="1">Nucleus</location>
    </subcellularLocation>
</comment>
<feature type="domain" description="TF-B3" evidence="6">
    <location>
        <begin position="269"/>
        <end position="364"/>
    </location>
</feature>
<protein>
    <submittedName>
        <fullName evidence="7">B3 domain-containing protein REM19</fullName>
    </submittedName>
</protein>
<keyword evidence="8" id="KW-1185">Reference proteome</keyword>
<dbReference type="InterPro" id="IPR050655">
    <property type="entry name" value="Plant_B3_domain"/>
</dbReference>
<proteinExistence type="predicted"/>